<evidence type="ECO:0000313" key="2">
    <source>
        <dbReference type="EMBL" id="MDH6280681.1"/>
    </source>
</evidence>
<proteinExistence type="predicted"/>
<keyword evidence="1" id="KW-0472">Membrane</keyword>
<keyword evidence="3" id="KW-1185">Reference proteome</keyword>
<dbReference type="RefSeq" id="WP_280760029.1">
    <property type="nucleotide sequence ID" value="NZ_JARXVC010000004.1"/>
</dbReference>
<sequence length="143" mass="14972">MKTLTAASALSVLCTVSVWLYVVPQLVSSGEVEPGPLFELMVLLPTPIGLIAALVGAVAGLFVFVRRGVRVDAARLVMALGQIVTVVLAVVIVVWAVEFGSTGWELIVLPASLLLGQIVVAAGLCTSAVVRRRGVRERRLLGG</sequence>
<keyword evidence="1" id="KW-0812">Transmembrane</keyword>
<organism evidence="2 3">
    <name type="scientific">Prescottella agglutinans</name>
    <dbReference type="NCBI Taxonomy" id="1644129"/>
    <lineage>
        <taxon>Bacteria</taxon>
        <taxon>Bacillati</taxon>
        <taxon>Actinomycetota</taxon>
        <taxon>Actinomycetes</taxon>
        <taxon>Mycobacteriales</taxon>
        <taxon>Nocardiaceae</taxon>
        <taxon>Prescottella</taxon>
    </lineage>
</organism>
<evidence type="ECO:0000313" key="3">
    <source>
        <dbReference type="Proteomes" id="UP001160334"/>
    </source>
</evidence>
<evidence type="ECO:0000256" key="1">
    <source>
        <dbReference type="SAM" id="Phobius"/>
    </source>
</evidence>
<accession>A0ABT6M8P6</accession>
<dbReference type="EMBL" id="JARXVC010000004">
    <property type="protein sequence ID" value="MDH6280681.1"/>
    <property type="molecule type" value="Genomic_DNA"/>
</dbReference>
<comment type="caution">
    <text evidence="2">The sequence shown here is derived from an EMBL/GenBank/DDBJ whole genome shotgun (WGS) entry which is preliminary data.</text>
</comment>
<feature type="transmembrane region" description="Helical" evidence="1">
    <location>
        <begin position="44"/>
        <end position="64"/>
    </location>
</feature>
<protein>
    <submittedName>
        <fullName evidence="2">Uncharacterized protein</fullName>
    </submittedName>
</protein>
<keyword evidence="1" id="KW-1133">Transmembrane helix</keyword>
<feature type="transmembrane region" description="Helical" evidence="1">
    <location>
        <begin position="76"/>
        <end position="97"/>
    </location>
</feature>
<name>A0ABT6M8P6_9NOCA</name>
<reference evidence="2 3" key="1">
    <citation type="submission" date="2023-04" db="EMBL/GenBank/DDBJ databases">
        <title>Forest soil microbial communities from Buena Vista Peninsula, Colon Province, Panama.</title>
        <authorList>
            <person name="Bouskill N."/>
        </authorList>
    </citation>
    <scope>NUCLEOTIDE SEQUENCE [LARGE SCALE GENOMIC DNA]</scope>
    <source>
        <strain evidence="2 3">CFH S0262</strain>
    </source>
</reference>
<gene>
    <name evidence="2" type="ORF">M2280_001894</name>
</gene>
<feature type="transmembrane region" description="Helical" evidence="1">
    <location>
        <begin position="109"/>
        <end position="130"/>
    </location>
</feature>
<dbReference type="Proteomes" id="UP001160334">
    <property type="component" value="Unassembled WGS sequence"/>
</dbReference>